<dbReference type="AlphaFoldDB" id="A0A176YLM6"/>
<sequence length="68" mass="7863">MRLEIPETLFVFWQLVLPRPSRASASRRMRDFKGQRKGSRCQGFESMALFRQAPLEILALVLSKLGLK</sequence>
<comment type="caution">
    <text evidence="1">The sequence shown here is derived from an EMBL/GenBank/DDBJ whole genome shotgun (WGS) entry which is preliminary data.</text>
</comment>
<proteinExistence type="predicted"/>
<accession>A0A176YLM6</accession>
<dbReference type="EMBL" id="LSEF01000118">
    <property type="protein sequence ID" value="OAF06925.1"/>
    <property type="molecule type" value="Genomic_DNA"/>
</dbReference>
<evidence type="ECO:0000313" key="2">
    <source>
        <dbReference type="Proteomes" id="UP000077173"/>
    </source>
</evidence>
<organism evidence="1 2">
    <name type="scientific">Bradyrhizobium neotropicale</name>
    <dbReference type="NCBI Taxonomy" id="1497615"/>
    <lineage>
        <taxon>Bacteria</taxon>
        <taxon>Pseudomonadati</taxon>
        <taxon>Pseudomonadota</taxon>
        <taxon>Alphaproteobacteria</taxon>
        <taxon>Hyphomicrobiales</taxon>
        <taxon>Nitrobacteraceae</taxon>
        <taxon>Bradyrhizobium</taxon>
    </lineage>
</organism>
<reference evidence="1 2" key="1">
    <citation type="submission" date="2016-02" db="EMBL/GenBank/DDBJ databases">
        <title>Draft genome sequence of the strain BR 10247T Bradyrhizobium neotropicale isolated from nodules of Centrolobium paraense.</title>
        <authorList>
            <person name="Simoes-Araujo J.L."/>
            <person name="Barauna A.C."/>
            <person name="Silva K."/>
            <person name="Zilli J.E."/>
        </authorList>
    </citation>
    <scope>NUCLEOTIDE SEQUENCE [LARGE SCALE GENOMIC DNA]</scope>
    <source>
        <strain evidence="1 2">BR 10247</strain>
    </source>
</reference>
<dbReference type="Proteomes" id="UP000077173">
    <property type="component" value="Unassembled WGS sequence"/>
</dbReference>
<gene>
    <name evidence="1" type="ORF">AXW67_31250</name>
</gene>
<evidence type="ECO:0000313" key="1">
    <source>
        <dbReference type="EMBL" id="OAF06925.1"/>
    </source>
</evidence>
<protein>
    <submittedName>
        <fullName evidence="1">Uncharacterized protein</fullName>
    </submittedName>
</protein>
<keyword evidence="2" id="KW-1185">Reference proteome</keyword>
<name>A0A176YLM6_9BRAD</name>